<dbReference type="InterPro" id="IPR054816">
    <property type="entry name" value="Lipoprotein_mollicutes-type_CS"/>
</dbReference>
<accession>Q14LH6</accession>
<proteinExistence type="predicted"/>
<reference evidence="1" key="1">
    <citation type="journal article" date="2010" name="Appl. Environ. Microbiol.">
        <title>Partial chromosome sequence of Spiroplasma citri reveals extensive viral invasion and important gene decay.</title>
        <authorList>
            <person name="Carle P."/>
            <person name="Saillard C."/>
            <person name="Carrere N."/>
            <person name="Carrere S."/>
            <person name="Duret S."/>
            <person name="Eveillard S."/>
            <person name="Gaurivaud P."/>
            <person name="Gourgues G."/>
            <person name="Gouzy J."/>
            <person name="Salar P."/>
            <person name="Verdin E."/>
            <person name="Breton M."/>
            <person name="Blanchard A."/>
            <person name="Laigret F."/>
            <person name="Bove J.M."/>
            <person name="Renaudin J."/>
            <person name="Foissac X."/>
        </authorList>
    </citation>
    <scope>NUCLEOTIDE SEQUENCE</scope>
    <source>
        <strain evidence="1">GII3-3X</strain>
    </source>
</reference>
<evidence type="ECO:0000313" key="1">
    <source>
        <dbReference type="EMBL" id="CAK99654.1"/>
    </source>
</evidence>
<protein>
    <submittedName>
        <fullName evidence="1">Hypothetical lipoprotein transmembrane</fullName>
    </submittedName>
</protein>
<name>Q14LH6_SPICI</name>
<organism evidence="1">
    <name type="scientific">Spiroplasma citri</name>
    <dbReference type="NCBI Taxonomy" id="2133"/>
    <lineage>
        <taxon>Bacteria</taxon>
        <taxon>Bacillati</taxon>
        <taxon>Mycoplasmatota</taxon>
        <taxon>Mollicutes</taxon>
        <taxon>Entomoplasmatales</taxon>
        <taxon>Spiroplasmataceae</taxon>
        <taxon>Spiroplasma</taxon>
    </lineage>
</organism>
<dbReference type="EMBL" id="AM285320">
    <property type="protein sequence ID" value="CAK99654.1"/>
    <property type="molecule type" value="Genomic_DNA"/>
</dbReference>
<dbReference type="Pfam" id="PF12461">
    <property type="entry name" value="DUF3688"/>
    <property type="match status" value="1"/>
</dbReference>
<dbReference type="InterPro" id="IPR022160">
    <property type="entry name" value="Phage_1-C74_Orf1"/>
</dbReference>
<dbReference type="PROSITE" id="PS51257">
    <property type="entry name" value="PROKAR_LIPOPROTEIN"/>
    <property type="match status" value="1"/>
</dbReference>
<sequence length="178" mass="20095">MKKWLSIIGAIGLTATSTTTLISCKKENNKNTKTIAIAPTTKAQQPPEGSNWKQVIAQNKPFNTVDNKWYFVVWRGEKTNDWKIIKFNNKKDIILDIDNDFNIKLGKTELFINGYSSGNDLCLQTRPGSAISIASFQKDNGTYFKSIYRWDGVGEPEIPIINKNTGEITDWKEQKGTS</sequence>
<keyword evidence="1" id="KW-0472">Membrane</keyword>
<gene>
    <name evidence="1" type="ORF">SPICI19_004</name>
</gene>
<keyword evidence="1" id="KW-0812">Transmembrane</keyword>
<dbReference type="AlphaFoldDB" id="Q14LH6"/>
<dbReference type="NCBIfam" id="NF038029">
    <property type="entry name" value="LP_plasma"/>
    <property type="match status" value="1"/>
</dbReference>
<keyword evidence="1" id="KW-0449">Lipoprotein</keyword>